<dbReference type="GO" id="GO:0043683">
    <property type="term" value="P:type IV pilus assembly"/>
    <property type="evidence" value="ECO:0007669"/>
    <property type="project" value="TreeGrafter"/>
</dbReference>
<feature type="coiled-coil region" evidence="1">
    <location>
        <begin position="47"/>
        <end position="84"/>
    </location>
</feature>
<reference evidence="3" key="1">
    <citation type="journal article" date="2020" name="mSystems">
        <title>Genome- and Community-Level Interaction Insights into Carbon Utilization and Element Cycling Functions of Hydrothermarchaeota in Hydrothermal Sediment.</title>
        <authorList>
            <person name="Zhou Z."/>
            <person name="Liu Y."/>
            <person name="Xu W."/>
            <person name="Pan J."/>
            <person name="Luo Z.H."/>
            <person name="Li M."/>
        </authorList>
    </citation>
    <scope>NUCLEOTIDE SEQUENCE [LARGE SCALE GENOMIC DNA]</scope>
    <source>
        <strain evidence="3">SpSt-477</strain>
    </source>
</reference>
<keyword evidence="2" id="KW-0812">Transmembrane</keyword>
<gene>
    <name evidence="3" type="ORF">ENS29_03910</name>
</gene>
<evidence type="ECO:0000313" key="3">
    <source>
        <dbReference type="EMBL" id="HGU31984.1"/>
    </source>
</evidence>
<organism evidence="3">
    <name type="scientific">Desulfatirhabdium butyrativorans</name>
    <dbReference type="NCBI Taxonomy" id="340467"/>
    <lineage>
        <taxon>Bacteria</taxon>
        <taxon>Pseudomonadati</taxon>
        <taxon>Thermodesulfobacteriota</taxon>
        <taxon>Desulfobacteria</taxon>
        <taxon>Desulfobacterales</taxon>
        <taxon>Desulfatirhabdiaceae</taxon>
        <taxon>Desulfatirhabdium</taxon>
    </lineage>
</organism>
<keyword evidence="1" id="KW-0175">Coiled coil</keyword>
<dbReference type="EMBL" id="DSUH01000083">
    <property type="protein sequence ID" value="HGU31984.1"/>
    <property type="molecule type" value="Genomic_DNA"/>
</dbReference>
<evidence type="ECO:0000256" key="1">
    <source>
        <dbReference type="SAM" id="Coils"/>
    </source>
</evidence>
<evidence type="ECO:0008006" key="4">
    <source>
        <dbReference type="Google" id="ProtNLM"/>
    </source>
</evidence>
<dbReference type="PANTHER" id="PTHR40278:SF2">
    <property type="entry name" value="TYPE IV PILUS INNER MEMBRANE COMPONENT PILN"/>
    <property type="match status" value="1"/>
</dbReference>
<name>A0A7C4MNV4_9BACT</name>
<dbReference type="AlphaFoldDB" id="A0A7C4MNV4"/>
<dbReference type="PANTHER" id="PTHR40278">
    <property type="entry name" value="DNA UTILIZATION PROTEIN HOFN"/>
    <property type="match status" value="1"/>
</dbReference>
<dbReference type="InterPro" id="IPR007813">
    <property type="entry name" value="PilN"/>
</dbReference>
<evidence type="ECO:0000256" key="2">
    <source>
        <dbReference type="SAM" id="Phobius"/>
    </source>
</evidence>
<accession>A0A7C4MNV4</accession>
<dbReference type="InterPro" id="IPR052534">
    <property type="entry name" value="Extracell_DNA_Util/SecSys_Comp"/>
</dbReference>
<keyword evidence="2" id="KW-1133">Transmembrane helix</keyword>
<keyword evidence="2" id="KW-0472">Membrane</keyword>
<sequence length="197" mass="22560">MIRINLLPYIQARKQENVRRQVSVFFLGLVFIGIGLYYTMTVFDRSLEKERNRLNLAKAELDRMKKITKEIDEIKKKLSTIRKKTEIIRSLETDRKSSVILLERLSDAVVAQRMWFTGLTEANDTVGIAGMALDQTTVADFMKRLENCGLFSAVVLKSIKHQVIKGAELKQFDVVCRKIQKTPPPKDKETAKRKGGT</sequence>
<feature type="transmembrane region" description="Helical" evidence="2">
    <location>
        <begin position="21"/>
        <end position="40"/>
    </location>
</feature>
<dbReference type="GO" id="GO:0043107">
    <property type="term" value="P:type IV pilus-dependent motility"/>
    <property type="evidence" value="ECO:0007669"/>
    <property type="project" value="TreeGrafter"/>
</dbReference>
<comment type="caution">
    <text evidence="3">The sequence shown here is derived from an EMBL/GenBank/DDBJ whole genome shotgun (WGS) entry which is preliminary data.</text>
</comment>
<proteinExistence type="predicted"/>
<protein>
    <recommendedName>
        <fullName evidence="4">Pilus assembly protein PilN</fullName>
    </recommendedName>
</protein>
<dbReference type="Pfam" id="PF05137">
    <property type="entry name" value="PilN"/>
    <property type="match status" value="1"/>
</dbReference>